<dbReference type="SMART" id="SM00062">
    <property type="entry name" value="PBPb"/>
    <property type="match status" value="1"/>
</dbReference>
<proteinExistence type="inferred from homology"/>
<dbReference type="InterPro" id="IPR015168">
    <property type="entry name" value="SsuA/THI5"/>
</dbReference>
<name>A0ABU0MQF0_9PROT</name>
<organism evidence="6 7">
    <name type="scientific">Azospirillum picis</name>
    <dbReference type="NCBI Taxonomy" id="488438"/>
    <lineage>
        <taxon>Bacteria</taxon>
        <taxon>Pseudomonadati</taxon>
        <taxon>Pseudomonadota</taxon>
        <taxon>Alphaproteobacteria</taxon>
        <taxon>Rhodospirillales</taxon>
        <taxon>Azospirillaceae</taxon>
        <taxon>Azospirillum</taxon>
    </lineage>
</organism>
<feature type="chain" id="PRO_5045881521" evidence="4">
    <location>
        <begin position="30"/>
        <end position="338"/>
    </location>
</feature>
<evidence type="ECO:0000256" key="3">
    <source>
        <dbReference type="ARBA" id="ARBA00022729"/>
    </source>
</evidence>
<dbReference type="Proteomes" id="UP001244552">
    <property type="component" value="Unassembled WGS sequence"/>
</dbReference>
<comment type="subcellular location">
    <subcellularLocation>
        <location evidence="1">Periplasm</location>
    </subcellularLocation>
</comment>
<dbReference type="Pfam" id="PF09084">
    <property type="entry name" value="NMT1"/>
    <property type="match status" value="1"/>
</dbReference>
<feature type="domain" description="Solute-binding protein family 3/N-terminal" evidence="5">
    <location>
        <begin position="34"/>
        <end position="269"/>
    </location>
</feature>
<evidence type="ECO:0000256" key="2">
    <source>
        <dbReference type="ARBA" id="ARBA00010742"/>
    </source>
</evidence>
<dbReference type="EMBL" id="JAUSVU010000019">
    <property type="protein sequence ID" value="MDQ0535702.1"/>
    <property type="molecule type" value="Genomic_DNA"/>
</dbReference>
<evidence type="ECO:0000259" key="5">
    <source>
        <dbReference type="SMART" id="SM00062"/>
    </source>
</evidence>
<evidence type="ECO:0000256" key="1">
    <source>
        <dbReference type="ARBA" id="ARBA00004418"/>
    </source>
</evidence>
<dbReference type="InterPro" id="IPR001638">
    <property type="entry name" value="Solute-binding_3/MltF_N"/>
</dbReference>
<dbReference type="RefSeq" id="WP_209987199.1">
    <property type="nucleotide sequence ID" value="NZ_JAGINO010000021.1"/>
</dbReference>
<comment type="similarity">
    <text evidence="2">Belongs to the bacterial solute-binding protein SsuA/TauA family.</text>
</comment>
<evidence type="ECO:0000256" key="4">
    <source>
        <dbReference type="SAM" id="SignalP"/>
    </source>
</evidence>
<keyword evidence="7" id="KW-1185">Reference proteome</keyword>
<evidence type="ECO:0000313" key="6">
    <source>
        <dbReference type="EMBL" id="MDQ0535702.1"/>
    </source>
</evidence>
<accession>A0ABU0MQF0</accession>
<reference evidence="6 7" key="1">
    <citation type="submission" date="2023-07" db="EMBL/GenBank/DDBJ databases">
        <title>Genomic Encyclopedia of Type Strains, Phase IV (KMG-IV): sequencing the most valuable type-strain genomes for metagenomic binning, comparative biology and taxonomic classification.</title>
        <authorList>
            <person name="Goeker M."/>
        </authorList>
    </citation>
    <scope>NUCLEOTIDE SEQUENCE [LARGE SCALE GENOMIC DNA]</scope>
    <source>
        <strain evidence="6 7">DSM 19922</strain>
    </source>
</reference>
<feature type="signal peptide" evidence="4">
    <location>
        <begin position="1"/>
        <end position="29"/>
    </location>
</feature>
<dbReference type="Gene3D" id="3.40.190.10">
    <property type="entry name" value="Periplasmic binding protein-like II"/>
    <property type="match status" value="2"/>
</dbReference>
<sequence>MSLLTGRVRVSLSAAALAVSVLTSLPALAAEKIVIIVGGMEKQIYLPAVLTERLGYFKDEGLDVELINSRAGVEAENELLAGAVQGVVGFYDHTIDLQSKGKYIESIVQFSQAPGEVELVSTKQAANTKSFADLKGKTLGVTGLGSSTDFLTQYLCQRAGLKAGDYTLLPVGAGNTFVAAVKQDQIAAGMTTEPTIGRMLKTGEASILVDMRTPEATEAALGGPYPAASFYVQSSWLAKHRDDATKLANAFVRTLRFIATHSAEEIAEKMPADYYQGDKALYVKGLAEGKAQFTPDGRMPKNGPETVLKVLAAFNKNIQGKPVDLAKTYTTDFVDASR</sequence>
<keyword evidence="3 4" id="KW-0732">Signal</keyword>
<dbReference type="SUPFAM" id="SSF53850">
    <property type="entry name" value="Periplasmic binding protein-like II"/>
    <property type="match status" value="1"/>
</dbReference>
<evidence type="ECO:0000313" key="7">
    <source>
        <dbReference type="Proteomes" id="UP001244552"/>
    </source>
</evidence>
<dbReference type="PANTHER" id="PTHR30024:SF47">
    <property type="entry name" value="TAURINE-BINDING PERIPLASMIC PROTEIN"/>
    <property type="match status" value="1"/>
</dbReference>
<dbReference type="PANTHER" id="PTHR30024">
    <property type="entry name" value="ALIPHATIC SULFONATES-BINDING PROTEIN-RELATED"/>
    <property type="match status" value="1"/>
</dbReference>
<gene>
    <name evidence="6" type="ORF">QO018_004586</name>
</gene>
<protein>
    <submittedName>
        <fullName evidence="6">NitT/TauT family transport system substrate-binding protein</fullName>
    </submittedName>
</protein>
<comment type="caution">
    <text evidence="6">The sequence shown here is derived from an EMBL/GenBank/DDBJ whole genome shotgun (WGS) entry which is preliminary data.</text>
</comment>